<evidence type="ECO:0000313" key="3">
    <source>
        <dbReference type="EMBL" id="OZC02440.1"/>
    </source>
</evidence>
<accession>A0A259TXL6</accession>
<evidence type="ECO:0008006" key="5">
    <source>
        <dbReference type="Google" id="ProtNLM"/>
    </source>
</evidence>
<evidence type="ECO:0000313" key="4">
    <source>
        <dbReference type="Proteomes" id="UP000216446"/>
    </source>
</evidence>
<organism evidence="3 4">
    <name type="scientific">Rubricoccus marinus</name>
    <dbReference type="NCBI Taxonomy" id="716817"/>
    <lineage>
        <taxon>Bacteria</taxon>
        <taxon>Pseudomonadati</taxon>
        <taxon>Rhodothermota</taxon>
        <taxon>Rhodothermia</taxon>
        <taxon>Rhodothermales</taxon>
        <taxon>Rubricoccaceae</taxon>
        <taxon>Rubricoccus</taxon>
    </lineage>
</organism>
<evidence type="ECO:0000256" key="2">
    <source>
        <dbReference type="SAM" id="Phobius"/>
    </source>
</evidence>
<keyword evidence="4" id="KW-1185">Reference proteome</keyword>
<keyword evidence="2" id="KW-0472">Membrane</keyword>
<keyword evidence="2" id="KW-1133">Transmembrane helix</keyword>
<sequence length="81" mass="8522">MKETVRALETGALAEIAVIAFMVAFVAVCAYAFLLSKKQREDLKNMPLDDAMPAPDAPDAHPRPPASGDGSPSSDVPLLAL</sequence>
<comment type="caution">
    <text evidence="3">The sequence shown here is derived from an EMBL/GenBank/DDBJ whole genome shotgun (WGS) entry which is preliminary data.</text>
</comment>
<protein>
    <recommendedName>
        <fullName evidence="5">CcoQ/FixQ family Cbb3-type cytochrome c oxidase assembly chaperone</fullName>
    </recommendedName>
</protein>
<dbReference type="InParanoid" id="A0A259TXL6"/>
<dbReference type="EMBL" id="MQWB01000001">
    <property type="protein sequence ID" value="OZC02440.1"/>
    <property type="molecule type" value="Genomic_DNA"/>
</dbReference>
<proteinExistence type="predicted"/>
<gene>
    <name evidence="3" type="ORF">BSZ36_05280</name>
</gene>
<feature type="region of interest" description="Disordered" evidence="1">
    <location>
        <begin position="45"/>
        <end position="81"/>
    </location>
</feature>
<keyword evidence="2" id="KW-0812">Transmembrane</keyword>
<dbReference type="RefSeq" id="WP_094546698.1">
    <property type="nucleotide sequence ID" value="NZ_MQWB01000001.1"/>
</dbReference>
<name>A0A259TXL6_9BACT</name>
<feature type="compositionally biased region" description="Low complexity" evidence="1">
    <location>
        <begin position="66"/>
        <end position="75"/>
    </location>
</feature>
<evidence type="ECO:0000256" key="1">
    <source>
        <dbReference type="SAM" id="MobiDB-lite"/>
    </source>
</evidence>
<dbReference type="AlphaFoldDB" id="A0A259TXL6"/>
<feature type="transmembrane region" description="Helical" evidence="2">
    <location>
        <begin position="12"/>
        <end position="34"/>
    </location>
</feature>
<reference evidence="3 4" key="1">
    <citation type="submission" date="2016-11" db="EMBL/GenBank/DDBJ databases">
        <title>Study of marine rhodopsin-containing bacteria.</title>
        <authorList>
            <person name="Yoshizawa S."/>
            <person name="Kumagai Y."/>
            <person name="Kogure K."/>
        </authorList>
    </citation>
    <scope>NUCLEOTIDE SEQUENCE [LARGE SCALE GENOMIC DNA]</scope>
    <source>
        <strain evidence="3 4">SG-29</strain>
    </source>
</reference>
<dbReference type="Proteomes" id="UP000216446">
    <property type="component" value="Unassembled WGS sequence"/>
</dbReference>